<organism evidence="1 2">
    <name type="scientific">Araneus ventricosus</name>
    <name type="common">Orbweaver spider</name>
    <name type="synonym">Epeira ventricosa</name>
    <dbReference type="NCBI Taxonomy" id="182803"/>
    <lineage>
        <taxon>Eukaryota</taxon>
        <taxon>Metazoa</taxon>
        <taxon>Ecdysozoa</taxon>
        <taxon>Arthropoda</taxon>
        <taxon>Chelicerata</taxon>
        <taxon>Arachnida</taxon>
        <taxon>Araneae</taxon>
        <taxon>Araneomorphae</taxon>
        <taxon>Entelegynae</taxon>
        <taxon>Araneoidea</taxon>
        <taxon>Araneidae</taxon>
        <taxon>Araneus</taxon>
    </lineage>
</organism>
<evidence type="ECO:0000313" key="1">
    <source>
        <dbReference type="EMBL" id="GBM40284.1"/>
    </source>
</evidence>
<dbReference type="AlphaFoldDB" id="A0A4Y2FKZ1"/>
<gene>
    <name evidence="1" type="ORF">AVEN_107438_1</name>
</gene>
<dbReference type="Proteomes" id="UP000499080">
    <property type="component" value="Unassembled WGS sequence"/>
</dbReference>
<protein>
    <submittedName>
        <fullName evidence="1">Uncharacterized protein</fullName>
    </submittedName>
</protein>
<name>A0A4Y2FKZ1_ARAVE</name>
<proteinExistence type="predicted"/>
<sequence length="76" mass="8790">MNGDRITLNDPFAFLDCNLLLLADLKLQRARGLQRVRHSRKKWSSSRKLLAEVETDEVPDFDNGTENVLEETVFRS</sequence>
<evidence type="ECO:0000313" key="2">
    <source>
        <dbReference type="Proteomes" id="UP000499080"/>
    </source>
</evidence>
<keyword evidence="2" id="KW-1185">Reference proteome</keyword>
<accession>A0A4Y2FKZ1</accession>
<dbReference type="EMBL" id="BGPR01000925">
    <property type="protein sequence ID" value="GBM40284.1"/>
    <property type="molecule type" value="Genomic_DNA"/>
</dbReference>
<comment type="caution">
    <text evidence="1">The sequence shown here is derived from an EMBL/GenBank/DDBJ whole genome shotgun (WGS) entry which is preliminary data.</text>
</comment>
<reference evidence="1 2" key="1">
    <citation type="journal article" date="2019" name="Sci. Rep.">
        <title>Orb-weaving spider Araneus ventricosus genome elucidates the spidroin gene catalogue.</title>
        <authorList>
            <person name="Kono N."/>
            <person name="Nakamura H."/>
            <person name="Ohtoshi R."/>
            <person name="Moran D.A.P."/>
            <person name="Shinohara A."/>
            <person name="Yoshida Y."/>
            <person name="Fujiwara M."/>
            <person name="Mori M."/>
            <person name="Tomita M."/>
            <person name="Arakawa K."/>
        </authorList>
    </citation>
    <scope>NUCLEOTIDE SEQUENCE [LARGE SCALE GENOMIC DNA]</scope>
</reference>